<dbReference type="Gene3D" id="1.10.287.130">
    <property type="match status" value="1"/>
</dbReference>
<dbReference type="InterPro" id="IPR036890">
    <property type="entry name" value="HATPase_C_sf"/>
</dbReference>
<dbReference type="RefSeq" id="WP_379679965.1">
    <property type="nucleotide sequence ID" value="NZ_JBHLWP010000013.1"/>
</dbReference>
<keyword evidence="11" id="KW-0902">Two-component regulatory system</keyword>
<dbReference type="InterPro" id="IPR005467">
    <property type="entry name" value="His_kinase_dom"/>
</dbReference>
<dbReference type="PANTHER" id="PTHR45436">
    <property type="entry name" value="SENSOR HISTIDINE KINASE YKOH"/>
    <property type="match status" value="1"/>
</dbReference>
<dbReference type="InterPro" id="IPR036097">
    <property type="entry name" value="HisK_dim/P_sf"/>
</dbReference>
<evidence type="ECO:0000256" key="3">
    <source>
        <dbReference type="ARBA" id="ARBA00012438"/>
    </source>
</evidence>
<evidence type="ECO:0000256" key="11">
    <source>
        <dbReference type="ARBA" id="ARBA00023012"/>
    </source>
</evidence>
<keyword evidence="17" id="KW-1185">Reference proteome</keyword>
<evidence type="ECO:0000313" key="17">
    <source>
        <dbReference type="Proteomes" id="UP001589773"/>
    </source>
</evidence>
<gene>
    <name evidence="16" type="ORF">ACFFJK_14130</name>
</gene>
<name>A0ABV6FHP2_9BURK</name>
<protein>
    <recommendedName>
        <fullName evidence="3">histidine kinase</fullName>
        <ecNumber evidence="3">2.7.13.3</ecNumber>
    </recommendedName>
</protein>
<proteinExistence type="predicted"/>
<dbReference type="InterPro" id="IPR050428">
    <property type="entry name" value="TCS_sensor_his_kinase"/>
</dbReference>
<evidence type="ECO:0000256" key="5">
    <source>
        <dbReference type="ARBA" id="ARBA00022679"/>
    </source>
</evidence>
<dbReference type="Proteomes" id="UP001589773">
    <property type="component" value="Unassembled WGS sequence"/>
</dbReference>
<feature type="transmembrane region" description="Helical" evidence="13">
    <location>
        <begin position="154"/>
        <end position="177"/>
    </location>
</feature>
<dbReference type="CDD" id="cd00082">
    <property type="entry name" value="HisKA"/>
    <property type="match status" value="1"/>
</dbReference>
<dbReference type="InterPro" id="IPR003660">
    <property type="entry name" value="HAMP_dom"/>
</dbReference>
<dbReference type="EC" id="2.7.13.3" evidence="3"/>
<dbReference type="PROSITE" id="PS50885">
    <property type="entry name" value="HAMP"/>
    <property type="match status" value="1"/>
</dbReference>
<evidence type="ECO:0000256" key="12">
    <source>
        <dbReference type="ARBA" id="ARBA00023136"/>
    </source>
</evidence>
<dbReference type="Pfam" id="PF02518">
    <property type="entry name" value="HATPase_c"/>
    <property type="match status" value="1"/>
</dbReference>
<feature type="domain" description="HAMP" evidence="15">
    <location>
        <begin position="178"/>
        <end position="230"/>
    </location>
</feature>
<feature type="domain" description="Histidine kinase" evidence="14">
    <location>
        <begin position="238"/>
        <end position="462"/>
    </location>
</feature>
<keyword evidence="7" id="KW-0547">Nucleotide-binding</keyword>
<evidence type="ECO:0000256" key="1">
    <source>
        <dbReference type="ARBA" id="ARBA00000085"/>
    </source>
</evidence>
<dbReference type="Pfam" id="PF08521">
    <property type="entry name" value="2CSK_N"/>
    <property type="match status" value="1"/>
</dbReference>
<dbReference type="InterPro" id="IPR003661">
    <property type="entry name" value="HisK_dim/P_dom"/>
</dbReference>
<reference evidence="16 17" key="1">
    <citation type="submission" date="2024-09" db="EMBL/GenBank/DDBJ databases">
        <authorList>
            <person name="Sun Q."/>
            <person name="Mori K."/>
        </authorList>
    </citation>
    <scope>NUCLEOTIDE SEQUENCE [LARGE SCALE GENOMIC DNA]</scope>
    <source>
        <strain evidence="16 17">CCM 7792</strain>
    </source>
</reference>
<keyword evidence="6 13" id="KW-0812">Transmembrane</keyword>
<keyword evidence="10 13" id="KW-1133">Transmembrane helix</keyword>
<comment type="catalytic activity">
    <reaction evidence="1">
        <text>ATP + protein L-histidine = ADP + protein N-phospho-L-histidine.</text>
        <dbReference type="EC" id="2.7.13.3"/>
    </reaction>
</comment>
<keyword evidence="8" id="KW-0418">Kinase</keyword>
<evidence type="ECO:0000256" key="2">
    <source>
        <dbReference type="ARBA" id="ARBA00004141"/>
    </source>
</evidence>
<keyword evidence="12 13" id="KW-0472">Membrane</keyword>
<dbReference type="InterPro" id="IPR013727">
    <property type="entry name" value="2CSK_N"/>
</dbReference>
<dbReference type="EMBL" id="JBHLWP010000013">
    <property type="protein sequence ID" value="MFC0253033.1"/>
    <property type="molecule type" value="Genomic_DNA"/>
</dbReference>
<dbReference type="PANTHER" id="PTHR45436:SF14">
    <property type="entry name" value="SENSOR PROTEIN QSEC"/>
    <property type="match status" value="1"/>
</dbReference>
<dbReference type="SMART" id="SM00388">
    <property type="entry name" value="HisKA"/>
    <property type="match status" value="1"/>
</dbReference>
<comment type="subcellular location">
    <subcellularLocation>
        <location evidence="2">Membrane</location>
        <topology evidence="2">Multi-pass membrane protein</topology>
    </subcellularLocation>
</comment>
<dbReference type="PRINTS" id="PR00344">
    <property type="entry name" value="BCTRLSENSOR"/>
</dbReference>
<evidence type="ECO:0000259" key="14">
    <source>
        <dbReference type="PROSITE" id="PS50109"/>
    </source>
</evidence>
<dbReference type="GO" id="GO:0005524">
    <property type="term" value="F:ATP binding"/>
    <property type="evidence" value="ECO:0007669"/>
    <property type="project" value="UniProtKB-KW"/>
</dbReference>
<keyword evidence="4" id="KW-0597">Phosphoprotein</keyword>
<dbReference type="PROSITE" id="PS50109">
    <property type="entry name" value="HIS_KIN"/>
    <property type="match status" value="1"/>
</dbReference>
<dbReference type="InterPro" id="IPR003594">
    <property type="entry name" value="HATPase_dom"/>
</dbReference>
<evidence type="ECO:0000256" key="9">
    <source>
        <dbReference type="ARBA" id="ARBA00022840"/>
    </source>
</evidence>
<evidence type="ECO:0000256" key="6">
    <source>
        <dbReference type="ARBA" id="ARBA00022692"/>
    </source>
</evidence>
<dbReference type="InterPro" id="IPR004358">
    <property type="entry name" value="Sig_transdc_His_kin-like_C"/>
</dbReference>
<evidence type="ECO:0000256" key="13">
    <source>
        <dbReference type="SAM" id="Phobius"/>
    </source>
</evidence>
<evidence type="ECO:0000313" key="16">
    <source>
        <dbReference type="EMBL" id="MFC0253033.1"/>
    </source>
</evidence>
<dbReference type="SUPFAM" id="SSF47384">
    <property type="entry name" value="Homodimeric domain of signal transducing histidine kinase"/>
    <property type="match status" value="1"/>
</dbReference>
<evidence type="ECO:0000256" key="7">
    <source>
        <dbReference type="ARBA" id="ARBA00022741"/>
    </source>
</evidence>
<sequence length="462" mass="49549">MKLKRTVTHSLRGRLLWYLLAAITIAALAQASIAYRTALHDADQIFDYHMQQMALSLRSGTPLSNMEARERLEAHAEGGSGTGSDDMVVQMWSPDGVQVFHSVSRAKLPQRAVLGFSNVKANNTVYRVFSIQTANQTVQVAQDLAVRRNMAGNLALRTLGPIAVMMPILMLVVWWVVSGSLDPVARVRSQVASRQADDLSPVSEAGLPDEVRPLVHELNLLFDRVQTAFDAQQNFVADAAHELRTPLAALRLQVQSLDRADSPEARKVAVSRLTAGIDRATRLVEQLLVLARQEATAATGAACRPVDLAELARRTVADLAGVAAAKGVDVGVHQAEPATVEGQPDALHILLRNLVDNAIKYTPSGGTADISVRTETAPEAGKDAGREAQRIVVTVEDSGPGIPPEERERVFDRFYRVAGSEAAGSGLGLAIIKAIAERHGATLTLGQSERLGGLAATVVFKA</sequence>
<keyword evidence="5" id="KW-0808">Transferase</keyword>
<organism evidence="16 17">
    <name type="scientific">Massilia consociata</name>
    <dbReference type="NCBI Taxonomy" id="760117"/>
    <lineage>
        <taxon>Bacteria</taxon>
        <taxon>Pseudomonadati</taxon>
        <taxon>Pseudomonadota</taxon>
        <taxon>Betaproteobacteria</taxon>
        <taxon>Burkholderiales</taxon>
        <taxon>Oxalobacteraceae</taxon>
        <taxon>Telluria group</taxon>
        <taxon>Massilia</taxon>
    </lineage>
</organism>
<evidence type="ECO:0000256" key="10">
    <source>
        <dbReference type="ARBA" id="ARBA00022989"/>
    </source>
</evidence>
<evidence type="ECO:0000259" key="15">
    <source>
        <dbReference type="PROSITE" id="PS50885"/>
    </source>
</evidence>
<comment type="caution">
    <text evidence="16">The sequence shown here is derived from an EMBL/GenBank/DDBJ whole genome shotgun (WGS) entry which is preliminary data.</text>
</comment>
<dbReference type="Gene3D" id="3.30.565.10">
    <property type="entry name" value="Histidine kinase-like ATPase, C-terminal domain"/>
    <property type="match status" value="1"/>
</dbReference>
<dbReference type="SMART" id="SM00387">
    <property type="entry name" value="HATPase_c"/>
    <property type="match status" value="1"/>
</dbReference>
<evidence type="ECO:0000256" key="4">
    <source>
        <dbReference type="ARBA" id="ARBA00022553"/>
    </source>
</evidence>
<evidence type="ECO:0000256" key="8">
    <source>
        <dbReference type="ARBA" id="ARBA00022777"/>
    </source>
</evidence>
<keyword evidence="9 16" id="KW-0067">ATP-binding</keyword>
<dbReference type="Pfam" id="PF00512">
    <property type="entry name" value="HisKA"/>
    <property type="match status" value="1"/>
</dbReference>
<feature type="transmembrane region" description="Helical" evidence="13">
    <location>
        <begin position="15"/>
        <end position="35"/>
    </location>
</feature>
<dbReference type="SUPFAM" id="SSF55874">
    <property type="entry name" value="ATPase domain of HSP90 chaperone/DNA topoisomerase II/histidine kinase"/>
    <property type="match status" value="1"/>
</dbReference>
<accession>A0ABV6FHP2</accession>